<feature type="region of interest" description="Disordered" evidence="6">
    <location>
        <begin position="438"/>
        <end position="476"/>
    </location>
</feature>
<feature type="transmembrane region" description="Helical" evidence="7">
    <location>
        <begin position="83"/>
        <end position="103"/>
    </location>
</feature>
<dbReference type="PROSITE" id="PS00217">
    <property type="entry name" value="SUGAR_TRANSPORT_2"/>
    <property type="match status" value="1"/>
</dbReference>
<feature type="transmembrane region" description="Helical" evidence="7">
    <location>
        <begin position="142"/>
        <end position="165"/>
    </location>
</feature>
<evidence type="ECO:0000313" key="9">
    <source>
        <dbReference type="EMBL" id="OAH13979.1"/>
    </source>
</evidence>
<dbReference type="GO" id="GO:0005351">
    <property type="term" value="F:carbohydrate:proton symporter activity"/>
    <property type="evidence" value="ECO:0007669"/>
    <property type="project" value="TreeGrafter"/>
</dbReference>
<dbReference type="CDD" id="cd17316">
    <property type="entry name" value="MFS_SV2_like"/>
    <property type="match status" value="1"/>
</dbReference>
<dbReference type="InterPro" id="IPR050360">
    <property type="entry name" value="MFS_Sugar_Transporters"/>
</dbReference>
<dbReference type="InterPro" id="IPR036259">
    <property type="entry name" value="MFS_trans_sf"/>
</dbReference>
<organism evidence="9 10">
    <name type="scientific">Streptomyces jeddahensis</name>
    <dbReference type="NCBI Taxonomy" id="1716141"/>
    <lineage>
        <taxon>Bacteria</taxon>
        <taxon>Bacillati</taxon>
        <taxon>Actinomycetota</taxon>
        <taxon>Actinomycetes</taxon>
        <taxon>Kitasatosporales</taxon>
        <taxon>Streptomycetaceae</taxon>
        <taxon>Streptomyces</taxon>
    </lineage>
</organism>
<dbReference type="AlphaFoldDB" id="A0A177HTR5"/>
<protein>
    <submittedName>
        <fullName evidence="9">Inner membrane metabolite transport protein YgcS</fullName>
    </submittedName>
</protein>
<dbReference type="InterPro" id="IPR005829">
    <property type="entry name" value="Sugar_transporter_CS"/>
</dbReference>
<proteinExistence type="inferred from homology"/>
<keyword evidence="4 7" id="KW-1133">Transmembrane helix</keyword>
<gene>
    <name evidence="9" type="primary">ygcS</name>
    <name evidence="9" type="ORF">STSP_26970</name>
</gene>
<feature type="transmembrane region" description="Helical" evidence="7">
    <location>
        <begin position="324"/>
        <end position="356"/>
    </location>
</feature>
<dbReference type="OrthoDB" id="9109650at2"/>
<feature type="transmembrane region" description="Helical" evidence="7">
    <location>
        <begin position="250"/>
        <end position="272"/>
    </location>
</feature>
<dbReference type="PANTHER" id="PTHR48022">
    <property type="entry name" value="PLASTIDIC GLUCOSE TRANSPORTER 4"/>
    <property type="match status" value="1"/>
</dbReference>
<keyword evidence="5 7" id="KW-0472">Membrane</keyword>
<keyword evidence="3 7" id="KW-0812">Transmembrane</keyword>
<dbReference type="InterPro" id="IPR005828">
    <property type="entry name" value="MFS_sugar_transport-like"/>
</dbReference>
<keyword evidence="10" id="KW-1185">Reference proteome</keyword>
<dbReference type="GO" id="GO:0005886">
    <property type="term" value="C:plasma membrane"/>
    <property type="evidence" value="ECO:0007669"/>
    <property type="project" value="UniProtKB-SubCell"/>
</dbReference>
<evidence type="ECO:0000256" key="2">
    <source>
        <dbReference type="ARBA" id="ARBA00010992"/>
    </source>
</evidence>
<evidence type="ECO:0000259" key="8">
    <source>
        <dbReference type="PROSITE" id="PS50850"/>
    </source>
</evidence>
<dbReference type="PATRIC" id="fig|1716141.3.peg.2841"/>
<dbReference type="SUPFAM" id="SSF103473">
    <property type="entry name" value="MFS general substrate transporter"/>
    <property type="match status" value="1"/>
</dbReference>
<comment type="caution">
    <text evidence="9">The sequence shown here is derived from an EMBL/GenBank/DDBJ whole genome shotgun (WGS) entry which is preliminary data.</text>
</comment>
<dbReference type="PANTHER" id="PTHR48022:SF2">
    <property type="entry name" value="PLASTIDIC GLUCOSE TRANSPORTER 4"/>
    <property type="match status" value="1"/>
</dbReference>
<comment type="similarity">
    <text evidence="2">Belongs to the major facilitator superfamily. Sugar transporter (TC 2.A.1.1) family.</text>
</comment>
<dbReference type="Gene3D" id="1.20.1250.20">
    <property type="entry name" value="MFS general substrate transporter like domains"/>
    <property type="match status" value="1"/>
</dbReference>
<evidence type="ECO:0000256" key="4">
    <source>
        <dbReference type="ARBA" id="ARBA00022989"/>
    </source>
</evidence>
<comment type="subcellular location">
    <subcellularLocation>
        <location evidence="1">Cell membrane</location>
        <topology evidence="1">Multi-pass membrane protein</topology>
    </subcellularLocation>
</comment>
<feature type="transmembrane region" description="Helical" evidence="7">
    <location>
        <begin position="406"/>
        <end position="430"/>
    </location>
</feature>
<reference evidence="9 10" key="1">
    <citation type="submission" date="2015-12" db="EMBL/GenBank/DDBJ databases">
        <title>Genome sequence of Streptomyces sp. G25.</title>
        <authorList>
            <person name="Poehlein A."/>
            <person name="Roettig A."/>
            <person name="Hiessl S."/>
            <person name="Hauschild P."/>
            <person name="Schauer J."/>
            <person name="Madkour M.H."/>
            <person name="Al-Ansari A.M."/>
            <person name="Almakishah N.H."/>
            <person name="Steinbuechel A."/>
            <person name="Daniel R."/>
        </authorList>
    </citation>
    <scope>NUCLEOTIDE SEQUENCE [LARGE SCALE GENOMIC DNA]</scope>
    <source>
        <strain evidence="10">G25(2015)</strain>
    </source>
</reference>
<evidence type="ECO:0000313" key="10">
    <source>
        <dbReference type="Proteomes" id="UP000077381"/>
    </source>
</evidence>
<feature type="transmembrane region" description="Helical" evidence="7">
    <location>
        <begin position="20"/>
        <end position="43"/>
    </location>
</feature>
<dbReference type="Pfam" id="PF00083">
    <property type="entry name" value="Sugar_tr"/>
    <property type="match status" value="1"/>
</dbReference>
<evidence type="ECO:0000256" key="6">
    <source>
        <dbReference type="SAM" id="MobiDB-lite"/>
    </source>
</evidence>
<name>A0A177HTR5_9ACTN</name>
<accession>A0A177HTR5</accession>
<dbReference type="EMBL" id="LOHS01000071">
    <property type="protein sequence ID" value="OAH13979.1"/>
    <property type="molecule type" value="Genomic_DNA"/>
</dbReference>
<evidence type="ECO:0000256" key="3">
    <source>
        <dbReference type="ARBA" id="ARBA00022692"/>
    </source>
</evidence>
<dbReference type="PROSITE" id="PS00216">
    <property type="entry name" value="SUGAR_TRANSPORT_1"/>
    <property type="match status" value="1"/>
</dbReference>
<sequence>MSIRAVDEAPLNKFHRKLTWACAGGPFLDGYLLSIIGVALVGMSSELNLTTGDESLIGAAALVGIFVGGLFFGAVTDKLGREAMYTIDLAVLVAGSVLSVFATETWQFVVLRFVLGMAIGADYPIATSLLAEWVPNKHRGRLLGILILAWYIGAAAAYVVGYVLAEMWGTGSWRWMLASGAVLSAVILLMRIGTPESPLWLVNKGRTADAQKAIKKALDRTIPVEELLAASAAEQSVEQSRFRDLFQGTYLRRTLFCGLFYMCQITPMFALYTFGPTILGSFGLGEGNAGNLGSALISVVFVLGCIPALRLVDKVGRRPVIVWSFALMVIPLVVLGGGTALPIAVVITCFCAYALFSGGPTVLEWTYPNELFPTSIRATAGGVATSISRIGAAAGTYLLPISLDRLGIGTTMLIGAGITAVGWLVSFAWAEETRGRTLAETSALPGSERPASAGEEDRGSLRESGHSLRESGLGRS</sequence>
<dbReference type="RefSeq" id="WP_078067139.1">
    <property type="nucleotide sequence ID" value="NZ_LOHS01000071.1"/>
</dbReference>
<evidence type="ECO:0000256" key="5">
    <source>
        <dbReference type="ARBA" id="ARBA00023136"/>
    </source>
</evidence>
<dbReference type="PROSITE" id="PS50850">
    <property type="entry name" value="MFS"/>
    <property type="match status" value="1"/>
</dbReference>
<feature type="transmembrane region" description="Helical" evidence="7">
    <location>
        <begin position="109"/>
        <end position="130"/>
    </location>
</feature>
<evidence type="ECO:0000256" key="1">
    <source>
        <dbReference type="ARBA" id="ARBA00004651"/>
    </source>
</evidence>
<feature type="transmembrane region" description="Helical" evidence="7">
    <location>
        <begin position="55"/>
        <end position="76"/>
    </location>
</feature>
<dbReference type="Proteomes" id="UP000077381">
    <property type="component" value="Unassembled WGS sequence"/>
</dbReference>
<evidence type="ECO:0000256" key="7">
    <source>
        <dbReference type="SAM" id="Phobius"/>
    </source>
</evidence>
<dbReference type="InterPro" id="IPR020846">
    <property type="entry name" value="MFS_dom"/>
</dbReference>
<feature type="transmembrane region" description="Helical" evidence="7">
    <location>
        <begin position="292"/>
        <end position="312"/>
    </location>
</feature>
<feature type="compositionally biased region" description="Basic and acidic residues" evidence="6">
    <location>
        <begin position="455"/>
        <end position="469"/>
    </location>
</feature>
<feature type="domain" description="Major facilitator superfamily (MFS) profile" evidence="8">
    <location>
        <begin position="18"/>
        <end position="434"/>
    </location>
</feature>